<evidence type="ECO:0000313" key="2">
    <source>
        <dbReference type="Proteomes" id="UP000239757"/>
    </source>
</evidence>
<dbReference type="AlphaFoldDB" id="A0A2P5WCL0"/>
<evidence type="ECO:0008006" key="3">
    <source>
        <dbReference type="Google" id="ProtNLM"/>
    </source>
</evidence>
<dbReference type="OrthoDB" id="1002337at2759"/>
<evidence type="ECO:0000313" key="1">
    <source>
        <dbReference type="EMBL" id="PPR88820.1"/>
    </source>
</evidence>
<sequence length="136" mass="15939">MESLWVKVLRSKYKVTERLPEILSSSSCSYIWRSLRSVWKDIQGNMAWKVVTGREVKFWTDTWFRDLGPLTDYCTVPQPTFPNATVYAVVTPEGDWNCAKGNQITILGSKDWWATVEWENEATRDTFLPSFRYFPK</sequence>
<reference evidence="1 2" key="1">
    <citation type="submission" date="2015-01" db="EMBL/GenBank/DDBJ databases">
        <title>Genome of allotetraploid Gossypium barbadense reveals genomic plasticity and fiber elongation in cotton evolution.</title>
        <authorList>
            <person name="Chen X."/>
            <person name="Liu X."/>
            <person name="Zhao B."/>
            <person name="Zheng H."/>
            <person name="Hu Y."/>
            <person name="Lu G."/>
            <person name="Yang C."/>
            <person name="Chen J."/>
            <person name="Shan C."/>
            <person name="Zhang L."/>
            <person name="Zhou Y."/>
            <person name="Wang L."/>
            <person name="Guo W."/>
            <person name="Bai Y."/>
            <person name="Ruan J."/>
            <person name="Shangguan X."/>
            <person name="Mao Y."/>
            <person name="Jiang J."/>
            <person name="Zhu Y."/>
            <person name="Lei J."/>
            <person name="Kang H."/>
            <person name="Chen S."/>
            <person name="He X."/>
            <person name="Wang R."/>
            <person name="Wang Y."/>
            <person name="Chen J."/>
            <person name="Wang L."/>
            <person name="Yu S."/>
            <person name="Wang B."/>
            <person name="Wei J."/>
            <person name="Song S."/>
            <person name="Lu X."/>
            <person name="Gao Z."/>
            <person name="Gu W."/>
            <person name="Deng X."/>
            <person name="Ma D."/>
            <person name="Wang S."/>
            <person name="Liang W."/>
            <person name="Fang L."/>
            <person name="Cai C."/>
            <person name="Zhu X."/>
            <person name="Zhou B."/>
            <person name="Zhang Y."/>
            <person name="Chen Z."/>
            <person name="Xu S."/>
            <person name="Zhu R."/>
            <person name="Wang S."/>
            <person name="Zhang T."/>
            <person name="Zhao G."/>
        </authorList>
    </citation>
    <scope>NUCLEOTIDE SEQUENCE [LARGE SCALE GENOMIC DNA]</scope>
    <source>
        <strain evidence="2">cv. Xinhai21</strain>
        <tissue evidence="1">Leaf</tissue>
    </source>
</reference>
<name>A0A2P5WCL0_GOSBA</name>
<protein>
    <recommendedName>
        <fullName evidence="3">Reverse transcriptase zinc-binding domain-containing protein</fullName>
    </recommendedName>
</protein>
<dbReference type="Proteomes" id="UP000239757">
    <property type="component" value="Unassembled WGS sequence"/>
</dbReference>
<gene>
    <name evidence="1" type="ORF">GOBAR_AA31854</name>
</gene>
<accession>A0A2P5WCL0</accession>
<organism evidence="1 2">
    <name type="scientific">Gossypium barbadense</name>
    <name type="common">Sea Island cotton</name>
    <name type="synonym">Hibiscus barbadensis</name>
    <dbReference type="NCBI Taxonomy" id="3634"/>
    <lineage>
        <taxon>Eukaryota</taxon>
        <taxon>Viridiplantae</taxon>
        <taxon>Streptophyta</taxon>
        <taxon>Embryophyta</taxon>
        <taxon>Tracheophyta</taxon>
        <taxon>Spermatophyta</taxon>
        <taxon>Magnoliopsida</taxon>
        <taxon>eudicotyledons</taxon>
        <taxon>Gunneridae</taxon>
        <taxon>Pentapetalae</taxon>
        <taxon>rosids</taxon>
        <taxon>malvids</taxon>
        <taxon>Malvales</taxon>
        <taxon>Malvaceae</taxon>
        <taxon>Malvoideae</taxon>
        <taxon>Gossypium</taxon>
    </lineage>
</organism>
<dbReference type="EMBL" id="KZ668149">
    <property type="protein sequence ID" value="PPR88820.1"/>
    <property type="molecule type" value="Genomic_DNA"/>
</dbReference>
<proteinExistence type="predicted"/>